<proteinExistence type="predicted"/>
<dbReference type="RefSeq" id="WP_244820176.1">
    <property type="nucleotide sequence ID" value="NZ_CP112998.1"/>
</dbReference>
<keyword evidence="3" id="KW-1185">Reference proteome</keyword>
<evidence type="ECO:0000313" key="2">
    <source>
        <dbReference type="EMBL" id="WAC14809.1"/>
    </source>
</evidence>
<evidence type="ECO:0008006" key="4">
    <source>
        <dbReference type="Google" id="ProtNLM"/>
    </source>
</evidence>
<keyword evidence="1" id="KW-0732">Signal</keyword>
<dbReference type="EMBL" id="CP112998">
    <property type="protein sequence ID" value="WAC14809.1"/>
    <property type="molecule type" value="Genomic_DNA"/>
</dbReference>
<dbReference type="KEGG" id="dpf:ON006_12760"/>
<reference evidence="2" key="1">
    <citation type="submission" date="2022-11" db="EMBL/GenBank/DDBJ databases">
        <title>Dyadobacter pollutisoli sp. nov., isolated from plastic dumped soil.</title>
        <authorList>
            <person name="Kim J.M."/>
            <person name="Kim K.R."/>
            <person name="Lee J.K."/>
            <person name="Hao L."/>
            <person name="Jeon C.O."/>
        </authorList>
    </citation>
    <scope>NUCLEOTIDE SEQUENCE</scope>
    <source>
        <strain evidence="2">U1</strain>
    </source>
</reference>
<feature type="chain" id="PRO_5038630487" description="DUF4421 domain-containing protein" evidence="1">
    <location>
        <begin position="20"/>
        <end position="411"/>
    </location>
</feature>
<name>A0A9E8NDM5_9BACT</name>
<sequence>MKKILLALFLQSIIQAACAQDSIKVAFSQEADTLVKQRFIDRYENVFMTKVPTRQMLKIGYSGYQGAGFRLGYEFKILPTVSLEAAVYTITDQDNFNLIYYRNYVDLWASLNARWYYNMGKRVDQSLSASNFSGTYFGLSYEQSIHAFRAPGPYRNEKGRFGLSYGFQSRFFNRGYLDLSIGLFSKGYWRNMYWPEAYDYNGFFSPKDFVLTTQSSFGIALGDWKKSRQVPACDVLLCDEQISDQWKLQIPDITAGLRLQTGNTGISYERRIGRSPFSVEANVNAWLARRSTPYHSNATYQVSSGLQLRYYYLQKMQLRRGTGGGNFSGPYAGIGASTLLYGYKQKRGVNESSQDHVWYKTTAFSMGYQQRLFKSMYIDASLFYSRLMGDYSRYYIQHQKLSAKVAFGFTF</sequence>
<organism evidence="2 3">
    <name type="scientific">Dyadobacter pollutisoli</name>
    <dbReference type="NCBI Taxonomy" id="2910158"/>
    <lineage>
        <taxon>Bacteria</taxon>
        <taxon>Pseudomonadati</taxon>
        <taxon>Bacteroidota</taxon>
        <taxon>Cytophagia</taxon>
        <taxon>Cytophagales</taxon>
        <taxon>Spirosomataceae</taxon>
        <taxon>Dyadobacter</taxon>
    </lineage>
</organism>
<dbReference type="Proteomes" id="UP001164653">
    <property type="component" value="Chromosome"/>
</dbReference>
<evidence type="ECO:0000256" key="1">
    <source>
        <dbReference type="SAM" id="SignalP"/>
    </source>
</evidence>
<gene>
    <name evidence="2" type="ORF">ON006_12760</name>
</gene>
<feature type="signal peptide" evidence="1">
    <location>
        <begin position="1"/>
        <end position="19"/>
    </location>
</feature>
<accession>A0A9E8NDM5</accession>
<evidence type="ECO:0000313" key="3">
    <source>
        <dbReference type="Proteomes" id="UP001164653"/>
    </source>
</evidence>
<dbReference type="AlphaFoldDB" id="A0A9E8NDM5"/>
<protein>
    <recommendedName>
        <fullName evidence="4">DUF4421 domain-containing protein</fullName>
    </recommendedName>
</protein>